<evidence type="ECO:0000256" key="5">
    <source>
        <dbReference type="ARBA" id="ARBA00022989"/>
    </source>
</evidence>
<name>A0A6J6KVU3_9ZZZZ</name>
<dbReference type="Pfam" id="PF00535">
    <property type="entry name" value="Glycos_transf_2"/>
    <property type="match status" value="1"/>
</dbReference>
<evidence type="ECO:0000256" key="1">
    <source>
        <dbReference type="ARBA" id="ARBA00004141"/>
    </source>
</evidence>
<keyword evidence="3" id="KW-0808">Transferase</keyword>
<feature type="transmembrane region" description="Helical" evidence="7">
    <location>
        <begin position="493"/>
        <end position="516"/>
    </location>
</feature>
<reference evidence="9" key="1">
    <citation type="submission" date="2020-05" db="EMBL/GenBank/DDBJ databases">
        <authorList>
            <person name="Chiriac C."/>
            <person name="Salcher M."/>
            <person name="Ghai R."/>
            <person name="Kavagutti S V."/>
        </authorList>
    </citation>
    <scope>NUCLEOTIDE SEQUENCE</scope>
</reference>
<feature type="transmembrane region" description="Helical" evidence="7">
    <location>
        <begin position="34"/>
        <end position="53"/>
    </location>
</feature>
<dbReference type="InterPro" id="IPR050321">
    <property type="entry name" value="Glycosyltr_2/OpgH_subfam"/>
</dbReference>
<evidence type="ECO:0000256" key="4">
    <source>
        <dbReference type="ARBA" id="ARBA00022692"/>
    </source>
</evidence>
<accession>A0A6J6KVU3</accession>
<dbReference type="PANTHER" id="PTHR43867">
    <property type="entry name" value="CELLULOSE SYNTHASE CATALYTIC SUBUNIT A [UDP-FORMING]"/>
    <property type="match status" value="1"/>
</dbReference>
<gene>
    <name evidence="9" type="ORF">UFOPK2254_00326</name>
</gene>
<dbReference type="EMBL" id="CAEZWO010000020">
    <property type="protein sequence ID" value="CAB4653950.1"/>
    <property type="molecule type" value="Genomic_DNA"/>
</dbReference>
<evidence type="ECO:0000256" key="2">
    <source>
        <dbReference type="ARBA" id="ARBA00022676"/>
    </source>
</evidence>
<feature type="domain" description="Glycosyltransferase 2-like" evidence="8">
    <location>
        <begin position="106"/>
        <end position="267"/>
    </location>
</feature>
<dbReference type="Gene3D" id="3.90.550.10">
    <property type="entry name" value="Spore Coat Polysaccharide Biosynthesis Protein SpsA, Chain A"/>
    <property type="match status" value="1"/>
</dbReference>
<evidence type="ECO:0000313" key="9">
    <source>
        <dbReference type="EMBL" id="CAB4653950.1"/>
    </source>
</evidence>
<feature type="transmembrane region" description="Helical" evidence="7">
    <location>
        <begin position="360"/>
        <end position="379"/>
    </location>
</feature>
<feature type="transmembrane region" description="Helical" evidence="7">
    <location>
        <begin position="459"/>
        <end position="481"/>
    </location>
</feature>
<dbReference type="PANTHER" id="PTHR43867:SF2">
    <property type="entry name" value="CELLULOSE SYNTHASE CATALYTIC SUBUNIT A [UDP-FORMING]"/>
    <property type="match status" value="1"/>
</dbReference>
<evidence type="ECO:0000256" key="3">
    <source>
        <dbReference type="ARBA" id="ARBA00022679"/>
    </source>
</evidence>
<dbReference type="InterPro" id="IPR001173">
    <property type="entry name" value="Glyco_trans_2-like"/>
</dbReference>
<keyword evidence="4 7" id="KW-0812">Transmembrane</keyword>
<keyword evidence="5 7" id="KW-1133">Transmembrane helix</keyword>
<evidence type="ECO:0000259" key="8">
    <source>
        <dbReference type="Pfam" id="PF00535"/>
    </source>
</evidence>
<evidence type="ECO:0000256" key="7">
    <source>
        <dbReference type="SAM" id="Phobius"/>
    </source>
</evidence>
<evidence type="ECO:0000256" key="6">
    <source>
        <dbReference type="ARBA" id="ARBA00023136"/>
    </source>
</evidence>
<sequence>MRVTGKEKVPYAPIPASLSPSRVSIGSFFQKREGLAQILAVVGILCGGSYLVWRLLVTSHNVPFWTFTPLFVAEIYGYISFLIFVLDSWRLPASPRLPVYDRTCDVIIPTYNEDIDILEPTIIGALQIRGQITVWLLDDGNRPEMKALADRYAIKYLTRTGNEHAKAGNINAALPHLTGDLLLVLDADHVAAPDFLEATSGYFVNPKVALVQTAHSFRNHNSIMHQEQGRNEQSLFFDVLLPGRNRLKSVFWCGSAAILRRSALMEIGGLATVTVTEDYETSLHLRLKGYLGIYHNEHLIQGLAPDNLTSYVIQRYRWAQGNLQLFRPSMRLPWRKELGILERISNTGGLLYYLSPFQKLIYSGNLVAVVFFGVLPVGYVGGWFIVFWGIASFTNILAVTALERGTTSPVEGVRNLFLAFEAYFRATSVLWTKAKVPFLVTPKNEVDLGGWASVRQMRFALLIGGVSLLSVINIWISYFSFHYFNWRYLAPHSISTVLIISFFGLMEVTIISRAAWSMYHRSQERTLWRFPVRLETYVNGVLSQCVDLHQNGAGIITTEKALAANPNIYVKIACRDLSGNVVWAGGQLRVRSKKPIEGTQESVRVGGRITWDSDEAKTAVIMQCYVVEQYVARQHFWLRHEKRRVVLLPAHIDGIDAECVDVSTSGASFVASAADWGKRQIGIRIPISVDDRFIGTAEIRNVTATSGEMMRIGAAVMWQNPYMLKIFSDSEKRDLKTRKAIAGGINP</sequence>
<dbReference type="CDD" id="cd06421">
    <property type="entry name" value="CESA_CelA_like"/>
    <property type="match status" value="1"/>
</dbReference>
<dbReference type="SUPFAM" id="SSF53448">
    <property type="entry name" value="Nucleotide-diphospho-sugar transferases"/>
    <property type="match status" value="1"/>
</dbReference>
<proteinExistence type="predicted"/>
<dbReference type="GO" id="GO:0016758">
    <property type="term" value="F:hexosyltransferase activity"/>
    <property type="evidence" value="ECO:0007669"/>
    <property type="project" value="TreeGrafter"/>
</dbReference>
<comment type="subcellular location">
    <subcellularLocation>
        <location evidence="1">Membrane</location>
        <topology evidence="1">Multi-pass membrane protein</topology>
    </subcellularLocation>
</comment>
<keyword evidence="6 7" id="KW-0472">Membrane</keyword>
<dbReference type="AlphaFoldDB" id="A0A6J6KVU3"/>
<dbReference type="InterPro" id="IPR029044">
    <property type="entry name" value="Nucleotide-diphossugar_trans"/>
</dbReference>
<organism evidence="9">
    <name type="scientific">freshwater metagenome</name>
    <dbReference type="NCBI Taxonomy" id="449393"/>
    <lineage>
        <taxon>unclassified sequences</taxon>
        <taxon>metagenomes</taxon>
        <taxon>ecological metagenomes</taxon>
    </lineage>
</organism>
<dbReference type="GO" id="GO:0005886">
    <property type="term" value="C:plasma membrane"/>
    <property type="evidence" value="ECO:0007669"/>
    <property type="project" value="TreeGrafter"/>
</dbReference>
<protein>
    <submittedName>
        <fullName evidence="9">Unannotated protein</fullName>
    </submittedName>
</protein>
<feature type="transmembrane region" description="Helical" evidence="7">
    <location>
        <begin position="65"/>
        <end position="86"/>
    </location>
</feature>
<keyword evidence="2" id="KW-0328">Glycosyltransferase</keyword>